<evidence type="ECO:0000259" key="2">
    <source>
        <dbReference type="Pfam" id="PF10077"/>
    </source>
</evidence>
<feature type="chain" id="PRO_5047396072" description="DUF2314 domain-containing protein" evidence="1">
    <location>
        <begin position="20"/>
        <end position="156"/>
    </location>
</feature>
<feature type="signal peptide" evidence="1">
    <location>
        <begin position="1"/>
        <end position="19"/>
    </location>
</feature>
<accession>A0ABN6UXA9</accession>
<sequence>MLRVFLMALVLACPSVAYTQSTLAPNAPEDKPVGFTGDQHQRLLKAVAPYMAQARKTWPTAKANYLKGLPPKHVFFVTVELADMRGKREITFVEVQKIENGIITGLIANEISTVSGYKAGQRFSIAEAEIWDWTISKPDGTEDGNLVGKFLETYKL</sequence>
<dbReference type="InterPro" id="IPR018756">
    <property type="entry name" value="DUF2314"/>
</dbReference>
<feature type="domain" description="DUF2314" evidence="2">
    <location>
        <begin position="64"/>
        <end position="140"/>
    </location>
</feature>
<gene>
    <name evidence="3" type="ORF">GETHOR_13660</name>
</gene>
<dbReference type="Pfam" id="PF10077">
    <property type="entry name" value="DUF2314"/>
    <property type="match status" value="1"/>
</dbReference>
<organism evidence="3 4">
    <name type="scientific">Geothrix oryzae</name>
    <dbReference type="NCBI Taxonomy" id="2927975"/>
    <lineage>
        <taxon>Bacteria</taxon>
        <taxon>Pseudomonadati</taxon>
        <taxon>Acidobacteriota</taxon>
        <taxon>Holophagae</taxon>
        <taxon>Holophagales</taxon>
        <taxon>Holophagaceae</taxon>
        <taxon>Geothrix</taxon>
    </lineage>
</organism>
<evidence type="ECO:0000256" key="1">
    <source>
        <dbReference type="SAM" id="SignalP"/>
    </source>
</evidence>
<dbReference type="RefSeq" id="WP_286355903.1">
    <property type="nucleotide sequence ID" value="NZ_AP027079.1"/>
</dbReference>
<proteinExistence type="predicted"/>
<reference evidence="4" key="1">
    <citation type="journal article" date="2023" name="Int. J. Syst. Evol. Microbiol.">
        <title>Mesoterricola silvestris gen. nov., sp. nov., Mesoterricola sediminis sp. nov., Geothrix oryzae sp. nov., Geothrix edaphica sp. nov., Geothrix rubra sp. nov., and Geothrix limicola sp. nov., six novel members of Acidobacteriota isolated from soils.</title>
        <authorList>
            <person name="Itoh H."/>
            <person name="Sugisawa Y."/>
            <person name="Mise K."/>
            <person name="Xu Z."/>
            <person name="Kuniyasu M."/>
            <person name="Ushijima N."/>
            <person name="Kawano K."/>
            <person name="Kobayashi E."/>
            <person name="Shiratori Y."/>
            <person name="Masuda Y."/>
            <person name="Senoo K."/>
        </authorList>
    </citation>
    <scope>NUCLEOTIDE SEQUENCE [LARGE SCALE GENOMIC DNA]</scope>
    <source>
        <strain evidence="4">Red222</strain>
    </source>
</reference>
<name>A0ABN6UXA9_9BACT</name>
<protein>
    <recommendedName>
        <fullName evidence="2">DUF2314 domain-containing protein</fullName>
    </recommendedName>
</protein>
<evidence type="ECO:0000313" key="4">
    <source>
        <dbReference type="Proteomes" id="UP001242010"/>
    </source>
</evidence>
<evidence type="ECO:0000313" key="3">
    <source>
        <dbReference type="EMBL" id="BDU69265.1"/>
    </source>
</evidence>
<keyword evidence="1" id="KW-0732">Signal</keyword>
<dbReference type="EMBL" id="AP027079">
    <property type="protein sequence ID" value="BDU69265.1"/>
    <property type="molecule type" value="Genomic_DNA"/>
</dbReference>
<dbReference type="Proteomes" id="UP001242010">
    <property type="component" value="Chromosome"/>
</dbReference>
<keyword evidence="4" id="KW-1185">Reference proteome</keyword>